<proteinExistence type="predicted"/>
<evidence type="ECO:0000256" key="1">
    <source>
        <dbReference type="SAM" id="MobiDB-lite"/>
    </source>
</evidence>
<feature type="region of interest" description="Disordered" evidence="1">
    <location>
        <begin position="1"/>
        <end position="39"/>
    </location>
</feature>
<feature type="region of interest" description="Disordered" evidence="1">
    <location>
        <begin position="113"/>
        <end position="132"/>
    </location>
</feature>
<feature type="compositionally biased region" description="Polar residues" evidence="1">
    <location>
        <begin position="11"/>
        <end position="25"/>
    </location>
</feature>
<evidence type="ECO:0000313" key="2">
    <source>
        <dbReference type="EMBL" id="KAL0458797.1"/>
    </source>
</evidence>
<feature type="region of interest" description="Disordered" evidence="1">
    <location>
        <begin position="55"/>
        <end position="86"/>
    </location>
</feature>
<accession>A0AAW2XXP1</accession>
<sequence>MAQRVLAKKPLTSNGPSLRFSSQDQPDVENGGPMAPIGSTLVSGPIKEFQPRFTNNHHVRGTSGLPRGTDHPSWKTTVKETSTHKRLEERAIEDKESSPSRMLILQSVSPEIGSGYALTLTTPSHPARKKRS</sequence>
<gene>
    <name evidence="2" type="ORF">Slati_0506900</name>
</gene>
<reference evidence="2" key="2">
    <citation type="journal article" date="2024" name="Plant">
        <title>Genomic evolution and insights into agronomic trait innovations of Sesamum species.</title>
        <authorList>
            <person name="Miao H."/>
            <person name="Wang L."/>
            <person name="Qu L."/>
            <person name="Liu H."/>
            <person name="Sun Y."/>
            <person name="Le M."/>
            <person name="Wang Q."/>
            <person name="Wei S."/>
            <person name="Zheng Y."/>
            <person name="Lin W."/>
            <person name="Duan Y."/>
            <person name="Cao H."/>
            <person name="Xiong S."/>
            <person name="Wang X."/>
            <person name="Wei L."/>
            <person name="Li C."/>
            <person name="Ma Q."/>
            <person name="Ju M."/>
            <person name="Zhao R."/>
            <person name="Li G."/>
            <person name="Mu C."/>
            <person name="Tian Q."/>
            <person name="Mei H."/>
            <person name="Zhang T."/>
            <person name="Gao T."/>
            <person name="Zhang H."/>
        </authorList>
    </citation>
    <scope>NUCLEOTIDE SEQUENCE</scope>
    <source>
        <strain evidence="2">KEN1</strain>
    </source>
</reference>
<organism evidence="2">
    <name type="scientific">Sesamum latifolium</name>
    <dbReference type="NCBI Taxonomy" id="2727402"/>
    <lineage>
        <taxon>Eukaryota</taxon>
        <taxon>Viridiplantae</taxon>
        <taxon>Streptophyta</taxon>
        <taxon>Embryophyta</taxon>
        <taxon>Tracheophyta</taxon>
        <taxon>Spermatophyta</taxon>
        <taxon>Magnoliopsida</taxon>
        <taxon>eudicotyledons</taxon>
        <taxon>Gunneridae</taxon>
        <taxon>Pentapetalae</taxon>
        <taxon>asterids</taxon>
        <taxon>lamiids</taxon>
        <taxon>Lamiales</taxon>
        <taxon>Pedaliaceae</taxon>
        <taxon>Sesamum</taxon>
    </lineage>
</organism>
<feature type="compositionally biased region" description="Basic and acidic residues" evidence="1">
    <location>
        <begin position="68"/>
        <end position="86"/>
    </location>
</feature>
<protein>
    <submittedName>
        <fullName evidence="2">Uncharacterized protein</fullName>
    </submittedName>
</protein>
<dbReference type="EMBL" id="JACGWN010000002">
    <property type="protein sequence ID" value="KAL0458797.1"/>
    <property type="molecule type" value="Genomic_DNA"/>
</dbReference>
<dbReference type="AlphaFoldDB" id="A0AAW2XXP1"/>
<name>A0AAW2XXP1_9LAMI</name>
<comment type="caution">
    <text evidence="2">The sequence shown here is derived from an EMBL/GenBank/DDBJ whole genome shotgun (WGS) entry which is preliminary data.</text>
</comment>
<reference evidence="2" key="1">
    <citation type="submission" date="2020-06" db="EMBL/GenBank/DDBJ databases">
        <authorList>
            <person name="Li T."/>
            <person name="Hu X."/>
            <person name="Zhang T."/>
            <person name="Song X."/>
            <person name="Zhang H."/>
            <person name="Dai N."/>
            <person name="Sheng W."/>
            <person name="Hou X."/>
            <person name="Wei L."/>
        </authorList>
    </citation>
    <scope>NUCLEOTIDE SEQUENCE</scope>
    <source>
        <strain evidence="2">KEN1</strain>
        <tissue evidence="2">Leaf</tissue>
    </source>
</reference>